<name>A0AA37CHY4_AQUAC</name>
<evidence type="ECO:0008006" key="6">
    <source>
        <dbReference type="Google" id="ProtNLM"/>
    </source>
</evidence>
<dbReference type="InterPro" id="IPR011990">
    <property type="entry name" value="TPR-like_helical_dom_sf"/>
</dbReference>
<dbReference type="InterPro" id="IPR014562">
    <property type="entry name" value="UCP030959_TPR_rpt-cont"/>
</dbReference>
<keyword evidence="1" id="KW-0812">Transmembrane</keyword>
<keyword evidence="1" id="KW-1133">Transmembrane helix</keyword>
<dbReference type="GO" id="GO:0042802">
    <property type="term" value="F:identical protein binding"/>
    <property type="evidence" value="ECO:0007669"/>
    <property type="project" value="InterPro"/>
</dbReference>
<accession>A0AA37CHY4</accession>
<dbReference type="Proteomes" id="UP000887212">
    <property type="component" value="Unassembled WGS sequence"/>
</dbReference>
<dbReference type="RefSeq" id="WP_203790913.1">
    <property type="nucleotide sequence ID" value="NZ_AP024354.1"/>
</dbReference>
<evidence type="ECO:0000313" key="5">
    <source>
        <dbReference type="Proteomes" id="UP000887228"/>
    </source>
</evidence>
<dbReference type="PIRSF" id="PIRSF030959">
    <property type="entry name" value="UCP030959"/>
    <property type="match status" value="1"/>
</dbReference>
<dbReference type="Proteomes" id="UP000887228">
    <property type="component" value="Unassembled WGS sequence"/>
</dbReference>
<sequence>MPLLALLLIACQIICGLHVVRSGQERNWLYLIIALPGLGCLIYFLGIMLPDLLGSRSGRRAVNRLHDRLDPQRHLRALRDALELSDTRETRVQLADELLRLDQPAEAADHYRAALRGVHSHAPDIMLGLARAQFALDDAAGCRDTLDQLIQHNPRYRSSEGHLLYARALTRLGELARAEEEYHALLGHFAGPEARYHYAQLLRQAGRERDARAQLEQIEQYARRAPKHYRNLHQACLAQVRDELKALDAPQQQNA</sequence>
<evidence type="ECO:0000313" key="3">
    <source>
        <dbReference type="EMBL" id="GIZ94075.1"/>
    </source>
</evidence>
<dbReference type="SUPFAM" id="SSF48452">
    <property type="entry name" value="TPR-like"/>
    <property type="match status" value="1"/>
</dbReference>
<reference evidence="2 5" key="1">
    <citation type="submission" date="2021-07" db="EMBL/GenBank/DDBJ databases">
        <title>Whole genome sequencing of carbapenem-resistant Pseudomonas spp. isolated in Japan.</title>
        <authorList>
            <person name="Suzuki M."/>
            <person name="Maehana S."/>
            <person name="Kitasato H."/>
        </authorList>
    </citation>
    <scope>NUCLEOTIDE SEQUENCE</scope>
    <source>
        <strain evidence="2">KAM435</strain>
        <strain evidence="3 5">KAM436</strain>
    </source>
</reference>
<protein>
    <recommendedName>
        <fullName evidence="6">Tetratricopeptide repeat protein</fullName>
    </recommendedName>
</protein>
<dbReference type="Pfam" id="PF07721">
    <property type="entry name" value="TPR_4"/>
    <property type="match status" value="1"/>
</dbReference>
<evidence type="ECO:0000313" key="4">
    <source>
        <dbReference type="Proteomes" id="UP000887212"/>
    </source>
</evidence>
<proteinExistence type="predicted"/>
<dbReference type="Gene3D" id="1.25.40.10">
    <property type="entry name" value="Tetratricopeptide repeat domain"/>
    <property type="match status" value="1"/>
</dbReference>
<comment type="caution">
    <text evidence="2">The sequence shown here is derived from an EMBL/GenBank/DDBJ whole genome shotgun (WGS) entry which is preliminary data.</text>
</comment>
<dbReference type="AlphaFoldDB" id="A0AA37CHY4"/>
<gene>
    <name evidence="2" type="ORF">KAM435_29930</name>
    <name evidence="3" type="ORF">KAM436_30430</name>
</gene>
<dbReference type="Pfam" id="PF14559">
    <property type="entry name" value="TPR_19"/>
    <property type="match status" value="1"/>
</dbReference>
<dbReference type="InterPro" id="IPR011717">
    <property type="entry name" value="TPR-4"/>
</dbReference>
<feature type="transmembrane region" description="Helical" evidence="1">
    <location>
        <begin position="32"/>
        <end position="54"/>
    </location>
</feature>
<keyword evidence="1" id="KW-0472">Membrane</keyword>
<evidence type="ECO:0000256" key="1">
    <source>
        <dbReference type="SAM" id="Phobius"/>
    </source>
</evidence>
<evidence type="ECO:0000313" key="2">
    <source>
        <dbReference type="EMBL" id="GIZ89666.1"/>
    </source>
</evidence>
<dbReference type="EMBL" id="BPMS01000014">
    <property type="protein sequence ID" value="GIZ89666.1"/>
    <property type="molecule type" value="Genomic_DNA"/>
</dbReference>
<organism evidence="2 4">
    <name type="scientific">Aquipseudomonas alcaligenes</name>
    <name type="common">Pseudomonas alcaligenes</name>
    <dbReference type="NCBI Taxonomy" id="43263"/>
    <lineage>
        <taxon>Bacteria</taxon>
        <taxon>Pseudomonadati</taxon>
        <taxon>Pseudomonadota</taxon>
        <taxon>Gammaproteobacteria</taxon>
        <taxon>Pseudomonadales</taxon>
        <taxon>Pseudomonadaceae</taxon>
        <taxon>Aquipseudomonas</taxon>
    </lineage>
</organism>
<dbReference type="EMBL" id="BPMT01000013">
    <property type="protein sequence ID" value="GIZ94075.1"/>
    <property type="molecule type" value="Genomic_DNA"/>
</dbReference>